<dbReference type="PANTHER" id="PTHR48225">
    <property type="entry name" value="HORMA DOMAIN-CONTAINING PROTEIN 1"/>
    <property type="match status" value="1"/>
</dbReference>
<feature type="region of interest" description="Disordered" evidence="1">
    <location>
        <begin position="148"/>
        <end position="179"/>
    </location>
</feature>
<dbReference type="InterPro" id="IPR051294">
    <property type="entry name" value="HORMA_MeioticProgression"/>
</dbReference>
<evidence type="ECO:0000256" key="1">
    <source>
        <dbReference type="SAM" id="MobiDB-lite"/>
    </source>
</evidence>
<dbReference type="EMBL" id="JBGMDY010000005">
    <property type="protein sequence ID" value="KAL2332662.1"/>
    <property type="molecule type" value="Genomic_DNA"/>
</dbReference>
<dbReference type="InterPro" id="IPR036390">
    <property type="entry name" value="WH_DNA-bd_sf"/>
</dbReference>
<keyword evidence="3" id="KW-1185">Reference proteome</keyword>
<reference evidence="2 3" key="1">
    <citation type="submission" date="2024-08" db="EMBL/GenBank/DDBJ databases">
        <title>Insights into the chromosomal genome structure of Flemingia macrophylla.</title>
        <authorList>
            <person name="Ding Y."/>
            <person name="Zhao Y."/>
            <person name="Bi W."/>
            <person name="Wu M."/>
            <person name="Zhao G."/>
            <person name="Gong Y."/>
            <person name="Li W."/>
            <person name="Zhang P."/>
        </authorList>
    </citation>
    <scope>NUCLEOTIDE SEQUENCE [LARGE SCALE GENOMIC DNA]</scope>
    <source>
        <strain evidence="2">DYQJB</strain>
        <tissue evidence="2">Leaf</tissue>
    </source>
</reference>
<dbReference type="Proteomes" id="UP001603857">
    <property type="component" value="Unassembled WGS sequence"/>
</dbReference>
<organism evidence="2 3">
    <name type="scientific">Flemingia macrophylla</name>
    <dbReference type="NCBI Taxonomy" id="520843"/>
    <lineage>
        <taxon>Eukaryota</taxon>
        <taxon>Viridiplantae</taxon>
        <taxon>Streptophyta</taxon>
        <taxon>Embryophyta</taxon>
        <taxon>Tracheophyta</taxon>
        <taxon>Spermatophyta</taxon>
        <taxon>Magnoliopsida</taxon>
        <taxon>eudicotyledons</taxon>
        <taxon>Gunneridae</taxon>
        <taxon>Pentapetalae</taxon>
        <taxon>rosids</taxon>
        <taxon>fabids</taxon>
        <taxon>Fabales</taxon>
        <taxon>Fabaceae</taxon>
        <taxon>Papilionoideae</taxon>
        <taxon>50 kb inversion clade</taxon>
        <taxon>NPAAA clade</taxon>
        <taxon>indigoferoid/millettioid clade</taxon>
        <taxon>Phaseoleae</taxon>
        <taxon>Flemingia</taxon>
    </lineage>
</organism>
<dbReference type="PANTHER" id="PTHR48225:SF7">
    <property type="entry name" value="MEIOSIS-SPECIFIC PROTEIN HOP1"/>
    <property type="match status" value="1"/>
</dbReference>
<dbReference type="SUPFAM" id="SSF46785">
    <property type="entry name" value="Winged helix' DNA-binding domain"/>
    <property type="match status" value="1"/>
</dbReference>
<evidence type="ECO:0000313" key="2">
    <source>
        <dbReference type="EMBL" id="KAL2332662.1"/>
    </source>
</evidence>
<gene>
    <name evidence="2" type="ORF">Fmac_013875</name>
</gene>
<name>A0ABD1MA84_9FABA</name>
<dbReference type="AlphaFoldDB" id="A0ABD1MA84"/>
<comment type="caution">
    <text evidence="2">The sequence shown here is derived from an EMBL/GenBank/DDBJ whole genome shotgun (WGS) entry which is preliminary data.</text>
</comment>
<accession>A0ABD1MA84</accession>
<proteinExistence type="predicted"/>
<evidence type="ECO:0000313" key="3">
    <source>
        <dbReference type="Proteomes" id="UP001603857"/>
    </source>
</evidence>
<sequence>MDKLAEEGVLSKIGKETYAIIKDKKLEYEFAVVKEENDGQIPQVLDRALLFEDRIYMKALYHALQMTHVSVTKLQSFLEGELNQTATRKIIDKMVRDGFVEPKGSKRLGKRVIHSELTEKKFIEIQKALSATEAMPVISRESFAQGKENGRTNGIANQGDEGDTIICSKSSQDKRPRKTSAVCESLNSDINTDPGRSTPKKFLKLRESATWLLEIASLA</sequence>
<protein>
    <submittedName>
        <fullName evidence="2">Uncharacterized protein</fullName>
    </submittedName>
</protein>